<dbReference type="RefSeq" id="XP_018746000.1">
    <property type="nucleotide sequence ID" value="XM_018889786.1"/>
</dbReference>
<dbReference type="KEGG" id="fvr:FVEG_02504"/>
<evidence type="ECO:0000313" key="2">
    <source>
        <dbReference type="Proteomes" id="UP000009096"/>
    </source>
</evidence>
<keyword evidence="2" id="KW-1185">Reference proteome</keyword>
<dbReference type="Proteomes" id="UP000009096">
    <property type="component" value="Chromosome 6"/>
</dbReference>
<organism evidence="1 2">
    <name type="scientific">Gibberella moniliformis (strain M3125 / FGSC 7600)</name>
    <name type="common">Maize ear and stalk rot fungus</name>
    <name type="synonym">Fusarium verticillioides</name>
    <dbReference type="NCBI Taxonomy" id="334819"/>
    <lineage>
        <taxon>Eukaryota</taxon>
        <taxon>Fungi</taxon>
        <taxon>Dikarya</taxon>
        <taxon>Ascomycota</taxon>
        <taxon>Pezizomycotina</taxon>
        <taxon>Sordariomycetes</taxon>
        <taxon>Hypocreomycetidae</taxon>
        <taxon>Hypocreales</taxon>
        <taxon>Nectriaceae</taxon>
        <taxon>Fusarium</taxon>
        <taxon>Fusarium fujikuroi species complex</taxon>
    </lineage>
</organism>
<dbReference type="EMBL" id="CM000583">
    <property type="protein sequence ID" value="EWG39809.1"/>
    <property type="molecule type" value="Genomic_DNA"/>
</dbReference>
<reference evidence="1 2" key="1">
    <citation type="journal article" date="2010" name="Nature">
        <title>Comparative genomics reveals mobile pathogenicity chromosomes in Fusarium.</title>
        <authorList>
            <person name="Ma L.J."/>
            <person name="van der Does H.C."/>
            <person name="Borkovich K.A."/>
            <person name="Coleman J.J."/>
            <person name="Daboussi M.J."/>
            <person name="Di Pietro A."/>
            <person name="Dufresne M."/>
            <person name="Freitag M."/>
            <person name="Grabherr M."/>
            <person name="Henrissat B."/>
            <person name="Houterman P.M."/>
            <person name="Kang S."/>
            <person name="Shim W.B."/>
            <person name="Woloshuk C."/>
            <person name="Xie X."/>
            <person name="Xu J.R."/>
            <person name="Antoniw J."/>
            <person name="Baker S.E."/>
            <person name="Bluhm B.H."/>
            <person name="Breakspear A."/>
            <person name="Brown D.W."/>
            <person name="Butchko R.A."/>
            <person name="Chapman S."/>
            <person name="Coulson R."/>
            <person name="Coutinho P.M."/>
            <person name="Danchin E.G."/>
            <person name="Diener A."/>
            <person name="Gale L.R."/>
            <person name="Gardiner D.M."/>
            <person name="Goff S."/>
            <person name="Hammond-Kosack K.E."/>
            <person name="Hilburn K."/>
            <person name="Hua-Van A."/>
            <person name="Jonkers W."/>
            <person name="Kazan K."/>
            <person name="Kodira C.D."/>
            <person name="Koehrsen M."/>
            <person name="Kumar L."/>
            <person name="Lee Y.H."/>
            <person name="Li L."/>
            <person name="Manners J.M."/>
            <person name="Miranda-Saavedra D."/>
            <person name="Mukherjee M."/>
            <person name="Park G."/>
            <person name="Park J."/>
            <person name="Park S.Y."/>
            <person name="Proctor R.H."/>
            <person name="Regev A."/>
            <person name="Ruiz-Roldan M.C."/>
            <person name="Sain D."/>
            <person name="Sakthikumar S."/>
            <person name="Sykes S."/>
            <person name="Schwartz D.C."/>
            <person name="Turgeon B.G."/>
            <person name="Wapinski I."/>
            <person name="Yoder O."/>
            <person name="Young S."/>
            <person name="Zeng Q."/>
            <person name="Zhou S."/>
            <person name="Galagan J."/>
            <person name="Cuomo C.A."/>
            <person name="Kistler H.C."/>
            <person name="Rep M."/>
        </authorList>
    </citation>
    <scope>NUCLEOTIDE SEQUENCE [LARGE SCALE GENOMIC DNA]</scope>
    <source>
        <strain evidence="2">M3125 / FGSC 7600</strain>
    </source>
</reference>
<dbReference type="EMBL" id="DS022243">
    <property type="protein sequence ID" value="EWG39809.1"/>
    <property type="molecule type" value="Genomic_DNA"/>
</dbReference>
<dbReference type="VEuPathDB" id="FungiDB:FVEG_02504"/>
<dbReference type="GeneID" id="30060709"/>
<proteinExistence type="predicted"/>
<accession>W7LWK4</accession>
<sequence length="156" mass="17611">MTREDLSKHDFETENLVTVCGDVRDATARLAGQRTAHSKGTQMGKERPGQGLPLLLAHKLGGSRMSLFFWHTMFSQGQGRLESTGPQSARDLHAGNPRNLRWYLGLFIRRIAFAIWSCTYVVEEFCTLAAPLGNWAASFWVIRRSKMDQSSFVYLS</sequence>
<dbReference type="HOGENOM" id="CLU_1686742_0_0_1"/>
<name>W7LWK4_GIBM7</name>
<gene>
    <name evidence="1" type="ORF">FVEG_02504</name>
</gene>
<protein>
    <submittedName>
        <fullName evidence="1">Uncharacterized protein</fullName>
    </submittedName>
</protein>
<dbReference type="AlphaFoldDB" id="W7LWK4"/>
<evidence type="ECO:0000313" key="1">
    <source>
        <dbReference type="EMBL" id="EWG39809.1"/>
    </source>
</evidence>